<dbReference type="InterPro" id="IPR052157">
    <property type="entry name" value="BCAA_transport_permease"/>
</dbReference>
<dbReference type="RefSeq" id="WP_047847925.1">
    <property type="nucleotide sequence ID" value="NZ_AEJF01000109.1"/>
</dbReference>
<name>A0A0J1CWK0_9BURK</name>
<accession>A0A0J1CWK0</accession>
<feature type="transmembrane region" description="Helical" evidence="9">
    <location>
        <begin position="90"/>
        <end position="115"/>
    </location>
</feature>
<keyword evidence="6 9" id="KW-1133">Transmembrane helix</keyword>
<evidence type="ECO:0000256" key="7">
    <source>
        <dbReference type="ARBA" id="ARBA00023136"/>
    </source>
</evidence>
<feature type="transmembrane region" description="Helical" evidence="9">
    <location>
        <begin position="264"/>
        <end position="284"/>
    </location>
</feature>
<evidence type="ECO:0000256" key="1">
    <source>
        <dbReference type="ARBA" id="ARBA00004651"/>
    </source>
</evidence>
<feature type="transmembrane region" description="Helical" evidence="9">
    <location>
        <begin position="135"/>
        <end position="155"/>
    </location>
</feature>
<keyword evidence="7 9" id="KW-0472">Membrane</keyword>
<feature type="transmembrane region" description="Helical" evidence="9">
    <location>
        <begin position="55"/>
        <end position="78"/>
    </location>
</feature>
<gene>
    <name evidence="10" type="ORF">EOS_17430</name>
</gene>
<dbReference type="GO" id="GO:0022857">
    <property type="term" value="F:transmembrane transporter activity"/>
    <property type="evidence" value="ECO:0007669"/>
    <property type="project" value="InterPro"/>
</dbReference>
<dbReference type="GO" id="GO:0006865">
    <property type="term" value="P:amino acid transport"/>
    <property type="evidence" value="ECO:0007669"/>
    <property type="project" value="UniProtKB-KW"/>
</dbReference>
<keyword evidence="5" id="KW-0029">Amino-acid transport</keyword>
<comment type="similarity">
    <text evidence="8">Belongs to the binding-protein-dependent transport system permease family. LivHM subfamily.</text>
</comment>
<comment type="subcellular location">
    <subcellularLocation>
        <location evidence="1">Cell membrane</location>
        <topology evidence="1">Multi-pass membrane protein</topology>
    </subcellularLocation>
</comment>
<evidence type="ECO:0000256" key="4">
    <source>
        <dbReference type="ARBA" id="ARBA00022692"/>
    </source>
</evidence>
<dbReference type="EMBL" id="AEJF01000109">
    <property type="protein sequence ID" value="KLU24954.1"/>
    <property type="molecule type" value="Genomic_DNA"/>
</dbReference>
<sequence length="297" mass="30854">MLQFLLDVLIRTSDLLLVSVGLSTLYSLIRFPNIAHVQYAMLGAFLSLAGQRAGLPLALAAGVSCALVGCLAVLLNVLVFTRLQRSGSAVAMIGSLAVSLIAVALMLGTAGSRPLQYTQDLRVPLTIGGVAISDAQAYSIACGALTLLIFSVLLYRTNLGRSMRALASNRPLALASGIDANRVTNLITFASGVLAALGGTMLGLTESVHVNLGNNLLIPAFSAAILGGLGNPLGAAAGALLIALAETVVINVDFGSLVGRSMQFFPVAYVSAVSFLILLVVLMVRPYGIFDREVRRV</sequence>
<dbReference type="InterPro" id="IPR001851">
    <property type="entry name" value="ABC_transp_permease"/>
</dbReference>
<evidence type="ECO:0000313" key="11">
    <source>
        <dbReference type="Proteomes" id="UP000035963"/>
    </source>
</evidence>
<protein>
    <submittedName>
        <fullName evidence="10">ABC transporter permease</fullName>
    </submittedName>
</protein>
<dbReference type="OrthoDB" id="9807115at2"/>
<dbReference type="PANTHER" id="PTHR11795">
    <property type="entry name" value="BRANCHED-CHAIN AMINO ACID TRANSPORT SYSTEM PERMEASE PROTEIN LIVH"/>
    <property type="match status" value="1"/>
</dbReference>
<comment type="caution">
    <text evidence="10">The sequence shown here is derived from an EMBL/GenBank/DDBJ whole genome shotgun (WGS) entry which is preliminary data.</text>
</comment>
<keyword evidence="2" id="KW-0813">Transport</keyword>
<keyword evidence="3" id="KW-1003">Cell membrane</keyword>
<evidence type="ECO:0000256" key="9">
    <source>
        <dbReference type="SAM" id="Phobius"/>
    </source>
</evidence>
<organism evidence="10 11">
    <name type="scientific">Caballeronia mineralivorans PML1(12)</name>
    <dbReference type="NCBI Taxonomy" id="908627"/>
    <lineage>
        <taxon>Bacteria</taxon>
        <taxon>Pseudomonadati</taxon>
        <taxon>Pseudomonadota</taxon>
        <taxon>Betaproteobacteria</taxon>
        <taxon>Burkholderiales</taxon>
        <taxon>Burkholderiaceae</taxon>
        <taxon>Caballeronia</taxon>
    </lineage>
</organism>
<evidence type="ECO:0000256" key="2">
    <source>
        <dbReference type="ARBA" id="ARBA00022448"/>
    </source>
</evidence>
<evidence type="ECO:0000256" key="8">
    <source>
        <dbReference type="ARBA" id="ARBA00037998"/>
    </source>
</evidence>
<keyword evidence="4 9" id="KW-0812">Transmembrane</keyword>
<evidence type="ECO:0000256" key="6">
    <source>
        <dbReference type="ARBA" id="ARBA00022989"/>
    </source>
</evidence>
<dbReference type="PATRIC" id="fig|908627.4.peg.3905"/>
<dbReference type="AlphaFoldDB" id="A0A0J1CWK0"/>
<evidence type="ECO:0000313" key="10">
    <source>
        <dbReference type="EMBL" id="KLU24954.1"/>
    </source>
</evidence>
<feature type="transmembrane region" description="Helical" evidence="9">
    <location>
        <begin position="216"/>
        <end position="244"/>
    </location>
</feature>
<dbReference type="Proteomes" id="UP000035963">
    <property type="component" value="Unassembled WGS sequence"/>
</dbReference>
<proteinExistence type="inferred from homology"/>
<dbReference type="PANTHER" id="PTHR11795:SF449">
    <property type="entry name" value="BRANCHED-CHAIN AMINO ACID TRANSPORT PERMEASE PROTEIN LIVH-RELATED"/>
    <property type="match status" value="1"/>
</dbReference>
<reference evidence="10 11" key="1">
    <citation type="journal article" date="2015" name="Genome Announc.">
        <title>Draft Genome Sequence of Burkholderia sp. Strain PML1(12), an Ectomycorrhizosphere-Inhabiting Bacterium with Effective Mineral-Weathering Ability.</title>
        <authorList>
            <person name="Uroz S."/>
            <person name="Oger P."/>
        </authorList>
    </citation>
    <scope>NUCLEOTIDE SEQUENCE [LARGE SCALE GENOMIC DNA]</scope>
    <source>
        <strain evidence="11">PML1(12)</strain>
    </source>
</reference>
<keyword evidence="11" id="KW-1185">Reference proteome</keyword>
<feature type="transmembrane region" description="Helical" evidence="9">
    <location>
        <begin position="186"/>
        <end position="204"/>
    </location>
</feature>
<dbReference type="GO" id="GO:0005886">
    <property type="term" value="C:plasma membrane"/>
    <property type="evidence" value="ECO:0007669"/>
    <property type="project" value="UniProtKB-SubCell"/>
</dbReference>
<evidence type="ECO:0000256" key="3">
    <source>
        <dbReference type="ARBA" id="ARBA00022475"/>
    </source>
</evidence>
<dbReference type="CDD" id="cd06582">
    <property type="entry name" value="TM_PBP1_LivH_like"/>
    <property type="match status" value="1"/>
</dbReference>
<evidence type="ECO:0000256" key="5">
    <source>
        <dbReference type="ARBA" id="ARBA00022970"/>
    </source>
</evidence>
<dbReference type="Pfam" id="PF02653">
    <property type="entry name" value="BPD_transp_2"/>
    <property type="match status" value="1"/>
</dbReference>